<dbReference type="Gene3D" id="3.30.590.20">
    <property type="match status" value="1"/>
</dbReference>
<gene>
    <name evidence="5" type="ORF">J2X15_003097</name>
</gene>
<dbReference type="InterPro" id="IPR011793">
    <property type="entry name" value="YbdK"/>
</dbReference>
<comment type="caution">
    <text evidence="5">The sequence shown here is derived from an EMBL/GenBank/DDBJ whole genome shotgun (WGS) entry which is preliminary data.</text>
</comment>
<keyword evidence="6" id="KW-1185">Reference proteome</keyword>
<keyword evidence="1 4" id="KW-0436">Ligase</keyword>
<dbReference type="Pfam" id="PF04107">
    <property type="entry name" value="GCS2"/>
    <property type="match status" value="1"/>
</dbReference>
<evidence type="ECO:0000313" key="5">
    <source>
        <dbReference type="EMBL" id="MDR7307793.1"/>
    </source>
</evidence>
<keyword evidence="3 4" id="KW-0067">ATP-binding</keyword>
<proteinExistence type="inferred from homology"/>
<evidence type="ECO:0000256" key="4">
    <source>
        <dbReference type="HAMAP-Rule" id="MF_01609"/>
    </source>
</evidence>
<dbReference type="PANTHER" id="PTHR36510">
    <property type="entry name" value="GLUTAMATE--CYSTEINE LIGASE 2-RELATED"/>
    <property type="match status" value="1"/>
</dbReference>
<evidence type="ECO:0000256" key="1">
    <source>
        <dbReference type="ARBA" id="ARBA00022598"/>
    </source>
</evidence>
<name>A0ABU1ZQL8_9BURK</name>
<dbReference type="RefSeq" id="WP_310344295.1">
    <property type="nucleotide sequence ID" value="NZ_JAVDXO010000007.1"/>
</dbReference>
<dbReference type="InterPro" id="IPR014746">
    <property type="entry name" value="Gln_synth/guanido_kin_cat_dom"/>
</dbReference>
<dbReference type="EC" id="6.3.2.2" evidence="4"/>
<dbReference type="PANTHER" id="PTHR36510:SF1">
    <property type="entry name" value="GLUTAMATE--CYSTEINE LIGASE 2-RELATED"/>
    <property type="match status" value="1"/>
</dbReference>
<reference evidence="5 6" key="1">
    <citation type="submission" date="2023-07" db="EMBL/GenBank/DDBJ databases">
        <title>Sorghum-associated microbial communities from plants grown in Nebraska, USA.</title>
        <authorList>
            <person name="Schachtman D."/>
        </authorList>
    </citation>
    <scope>NUCLEOTIDE SEQUENCE [LARGE SCALE GENOMIC DNA]</scope>
    <source>
        <strain evidence="5 6">BE308</strain>
    </source>
</reference>
<dbReference type="SUPFAM" id="SSF55931">
    <property type="entry name" value="Glutamine synthetase/guanido kinase"/>
    <property type="match status" value="1"/>
</dbReference>
<dbReference type="InterPro" id="IPR006336">
    <property type="entry name" value="GCS2"/>
</dbReference>
<sequence length="383" mass="42669">MEFKKSHALTFGMELELQIVNGSTGTLSPSSLEFWEIVKRRTDAERFSLEATLSTMELNTSVHTDADEMAAEAMALTQVLCDVAAPMNLMIRGGGTQLTQFWNERVLAPTDRAAELSRRFGYLPKRFSTYGMHVHIGAASADDAIHMGNGLQALVPLFIAMSAASPYLQLEDTGFCASRPLEPLIYPHGGPMPRFKNWTEFERYAQDIFSTQLATSLKDVYWDVRPKPEFGTIEVRVFDTPLSVAKAVGLAAFTRACAALILHGKLVLPTTPSPPTAERVSRFFACRDGLDAELFDPFTQQWKPARDWCASLIQSIEQSPVCEADVEHIRRLHTHIGNEQDATLMRNTWEETLNVDHQIQSKDDGLVNNSKALSQHLLAPMRG</sequence>
<dbReference type="EMBL" id="JAVDXO010000007">
    <property type="protein sequence ID" value="MDR7307793.1"/>
    <property type="molecule type" value="Genomic_DNA"/>
</dbReference>
<keyword evidence="2 4" id="KW-0547">Nucleotide-binding</keyword>
<dbReference type="GO" id="GO:0016874">
    <property type="term" value="F:ligase activity"/>
    <property type="evidence" value="ECO:0007669"/>
    <property type="project" value="UniProtKB-KW"/>
</dbReference>
<evidence type="ECO:0000256" key="2">
    <source>
        <dbReference type="ARBA" id="ARBA00022741"/>
    </source>
</evidence>
<comment type="function">
    <text evidence="4">ATP-dependent carboxylate-amine ligase which exhibits weak glutamate--cysteine ligase activity.</text>
</comment>
<evidence type="ECO:0000313" key="6">
    <source>
        <dbReference type="Proteomes" id="UP001268089"/>
    </source>
</evidence>
<dbReference type="NCBIfam" id="TIGR02050">
    <property type="entry name" value="gshA_cyan_rel"/>
    <property type="match status" value="1"/>
</dbReference>
<organism evidence="5 6">
    <name type="scientific">Rhodoferax saidenbachensis</name>
    <dbReference type="NCBI Taxonomy" id="1484693"/>
    <lineage>
        <taxon>Bacteria</taxon>
        <taxon>Pseudomonadati</taxon>
        <taxon>Pseudomonadota</taxon>
        <taxon>Betaproteobacteria</taxon>
        <taxon>Burkholderiales</taxon>
        <taxon>Comamonadaceae</taxon>
        <taxon>Rhodoferax</taxon>
    </lineage>
</organism>
<evidence type="ECO:0000256" key="3">
    <source>
        <dbReference type="ARBA" id="ARBA00022840"/>
    </source>
</evidence>
<protein>
    <recommendedName>
        <fullName evidence="4">Putative glutamate--cysteine ligase 2</fullName>
        <ecNumber evidence="4">6.3.2.2</ecNumber>
    </recommendedName>
    <alternativeName>
        <fullName evidence="4">Gamma-glutamylcysteine synthetase 2</fullName>
        <shortName evidence="4">GCS 2</shortName>
        <shortName evidence="4">Gamma-GCS 2</shortName>
    </alternativeName>
</protein>
<dbReference type="HAMAP" id="MF_01609">
    <property type="entry name" value="Glu_cys_ligase_2"/>
    <property type="match status" value="1"/>
</dbReference>
<comment type="similarity">
    <text evidence="4">Belongs to the glutamate--cysteine ligase type 2 family. YbdK subfamily.</text>
</comment>
<dbReference type="Proteomes" id="UP001268089">
    <property type="component" value="Unassembled WGS sequence"/>
</dbReference>
<comment type="catalytic activity">
    <reaction evidence="4">
        <text>L-cysteine + L-glutamate + ATP = gamma-L-glutamyl-L-cysteine + ADP + phosphate + H(+)</text>
        <dbReference type="Rhea" id="RHEA:13285"/>
        <dbReference type="ChEBI" id="CHEBI:15378"/>
        <dbReference type="ChEBI" id="CHEBI:29985"/>
        <dbReference type="ChEBI" id="CHEBI:30616"/>
        <dbReference type="ChEBI" id="CHEBI:35235"/>
        <dbReference type="ChEBI" id="CHEBI:43474"/>
        <dbReference type="ChEBI" id="CHEBI:58173"/>
        <dbReference type="ChEBI" id="CHEBI:456216"/>
        <dbReference type="EC" id="6.3.2.2"/>
    </reaction>
</comment>
<dbReference type="InterPro" id="IPR050141">
    <property type="entry name" value="GCL_type2/YbdK_subfam"/>
</dbReference>
<accession>A0ABU1ZQL8</accession>